<evidence type="ECO:0000256" key="1">
    <source>
        <dbReference type="ARBA" id="ARBA00022679"/>
    </source>
</evidence>
<keyword evidence="1" id="KW-0808">Transferase</keyword>
<organism evidence="2 3">
    <name type="scientific">Flemingia macrophylla</name>
    <dbReference type="NCBI Taxonomy" id="520843"/>
    <lineage>
        <taxon>Eukaryota</taxon>
        <taxon>Viridiplantae</taxon>
        <taxon>Streptophyta</taxon>
        <taxon>Embryophyta</taxon>
        <taxon>Tracheophyta</taxon>
        <taxon>Spermatophyta</taxon>
        <taxon>Magnoliopsida</taxon>
        <taxon>eudicotyledons</taxon>
        <taxon>Gunneridae</taxon>
        <taxon>Pentapetalae</taxon>
        <taxon>rosids</taxon>
        <taxon>fabids</taxon>
        <taxon>Fabales</taxon>
        <taxon>Fabaceae</taxon>
        <taxon>Papilionoideae</taxon>
        <taxon>50 kb inversion clade</taxon>
        <taxon>NPAAA clade</taxon>
        <taxon>indigoferoid/millettioid clade</taxon>
        <taxon>Phaseoleae</taxon>
        <taxon>Flemingia</taxon>
    </lineage>
</organism>
<name>A0ABD1L1R8_9FABA</name>
<dbReference type="AlphaFoldDB" id="A0ABD1L1R8"/>
<sequence length="133" mass="15197">MRVLQHPAIGGFRSHCGWNSTRDVFNAVPFLASPIAMDQPLNSKYIAEDWKVGWRVKTEIEQGILIKRDEIASLLKKFMDLDSDEVRDMRERVKQLQQLCQNSIACGGSSETNLNVFLGHILLVDKPYNKSMF</sequence>
<dbReference type="Pfam" id="PF00201">
    <property type="entry name" value="UDPGT"/>
    <property type="match status" value="1"/>
</dbReference>
<dbReference type="InterPro" id="IPR002213">
    <property type="entry name" value="UDP_glucos_trans"/>
</dbReference>
<dbReference type="EMBL" id="JBGMDY010000011">
    <property type="protein sequence ID" value="KAL2317437.1"/>
    <property type="molecule type" value="Genomic_DNA"/>
</dbReference>
<evidence type="ECO:0000313" key="3">
    <source>
        <dbReference type="Proteomes" id="UP001603857"/>
    </source>
</evidence>
<gene>
    <name evidence="2" type="ORF">Fmac_031313</name>
</gene>
<evidence type="ECO:0000313" key="2">
    <source>
        <dbReference type="EMBL" id="KAL2317437.1"/>
    </source>
</evidence>
<protein>
    <recommendedName>
        <fullName evidence="4">UDP-glycosyltransferase</fullName>
    </recommendedName>
</protein>
<dbReference type="PANTHER" id="PTHR48045:SF22">
    <property type="entry name" value="UDP-GLUCURONOSYL_UDP-GLUCOSYLTRANSFERASE"/>
    <property type="match status" value="1"/>
</dbReference>
<dbReference type="Gene3D" id="3.40.50.2000">
    <property type="entry name" value="Glycogen Phosphorylase B"/>
    <property type="match status" value="2"/>
</dbReference>
<reference evidence="2 3" key="1">
    <citation type="submission" date="2024-08" db="EMBL/GenBank/DDBJ databases">
        <title>Insights into the chromosomal genome structure of Flemingia macrophylla.</title>
        <authorList>
            <person name="Ding Y."/>
            <person name="Zhao Y."/>
            <person name="Bi W."/>
            <person name="Wu M."/>
            <person name="Zhao G."/>
            <person name="Gong Y."/>
            <person name="Li W."/>
            <person name="Zhang P."/>
        </authorList>
    </citation>
    <scope>NUCLEOTIDE SEQUENCE [LARGE SCALE GENOMIC DNA]</scope>
    <source>
        <strain evidence="2">DYQJB</strain>
        <tissue evidence="2">Leaf</tissue>
    </source>
</reference>
<dbReference type="GO" id="GO:0016740">
    <property type="term" value="F:transferase activity"/>
    <property type="evidence" value="ECO:0007669"/>
    <property type="project" value="UniProtKB-KW"/>
</dbReference>
<proteinExistence type="predicted"/>
<dbReference type="Proteomes" id="UP001603857">
    <property type="component" value="Unassembled WGS sequence"/>
</dbReference>
<keyword evidence="3" id="KW-1185">Reference proteome</keyword>
<dbReference type="PANTHER" id="PTHR48045">
    <property type="entry name" value="UDP-GLYCOSYLTRANSFERASE 72B1"/>
    <property type="match status" value="1"/>
</dbReference>
<accession>A0ABD1L1R8</accession>
<comment type="caution">
    <text evidence="2">The sequence shown here is derived from an EMBL/GenBank/DDBJ whole genome shotgun (WGS) entry which is preliminary data.</text>
</comment>
<dbReference type="SUPFAM" id="SSF53756">
    <property type="entry name" value="UDP-Glycosyltransferase/glycogen phosphorylase"/>
    <property type="match status" value="1"/>
</dbReference>
<evidence type="ECO:0008006" key="4">
    <source>
        <dbReference type="Google" id="ProtNLM"/>
    </source>
</evidence>